<gene>
    <name evidence="2" type="ORF">IQ230_24120</name>
</gene>
<name>A0ABR9UYK2_9CHRO</name>
<proteinExistence type="predicted"/>
<reference evidence="2 3" key="1">
    <citation type="submission" date="2020-10" db="EMBL/GenBank/DDBJ databases">
        <authorList>
            <person name="Castelo-Branco R."/>
            <person name="Eusebio N."/>
            <person name="Adriana R."/>
            <person name="Vieira A."/>
            <person name="Brugerolle De Fraissinette N."/>
            <person name="Rezende De Castro R."/>
            <person name="Schneider M.P."/>
            <person name="Vasconcelos V."/>
            <person name="Leao P.N."/>
        </authorList>
    </citation>
    <scope>NUCLEOTIDE SEQUENCE [LARGE SCALE GENOMIC DNA]</scope>
    <source>
        <strain evidence="2 3">LEGE 06123</strain>
    </source>
</reference>
<accession>A0ABR9UYK2</accession>
<dbReference type="Pfam" id="PF01710">
    <property type="entry name" value="HTH_Tnp_IS630"/>
    <property type="match status" value="1"/>
</dbReference>
<evidence type="ECO:0000313" key="3">
    <source>
        <dbReference type="Proteomes" id="UP000651156"/>
    </source>
</evidence>
<dbReference type="SUPFAM" id="SSF46689">
    <property type="entry name" value="Homeodomain-like"/>
    <property type="match status" value="1"/>
</dbReference>
<sequence>MKPYSLDLREKIVKAYTQGDTSIRKVAARFGVAKSFVQKLIAMKKTQGHVQPKKQGGAIKGKLDGYKAQLAAMVKQYPDATLREYCEYWGTNYHDWLSTSTMCRALQKQKLTRKKRHYAALKQKHNEYSN</sequence>
<dbReference type="InterPro" id="IPR009057">
    <property type="entry name" value="Homeodomain-like_sf"/>
</dbReference>
<comment type="caution">
    <text evidence="2">The sequence shown here is derived from an EMBL/GenBank/DDBJ whole genome shotgun (WGS) entry which is preliminary data.</text>
</comment>
<dbReference type="InterPro" id="IPR002622">
    <property type="entry name" value="Transposase_14"/>
</dbReference>
<feature type="domain" description="Transposase Synechocystis PCC 6803" evidence="1">
    <location>
        <begin position="4"/>
        <end position="124"/>
    </location>
</feature>
<keyword evidence="3" id="KW-1185">Reference proteome</keyword>
<dbReference type="InterPro" id="IPR036388">
    <property type="entry name" value="WH-like_DNA-bd_sf"/>
</dbReference>
<evidence type="ECO:0000259" key="1">
    <source>
        <dbReference type="Pfam" id="PF01710"/>
    </source>
</evidence>
<dbReference type="EMBL" id="JADEWN010000091">
    <property type="protein sequence ID" value="MBE9193372.1"/>
    <property type="molecule type" value="Genomic_DNA"/>
</dbReference>
<dbReference type="Gene3D" id="1.10.10.10">
    <property type="entry name" value="Winged helix-like DNA-binding domain superfamily/Winged helix DNA-binding domain"/>
    <property type="match status" value="1"/>
</dbReference>
<dbReference type="RefSeq" id="WP_193934758.1">
    <property type="nucleotide sequence ID" value="NZ_CAWPMZ010000124.1"/>
</dbReference>
<evidence type="ECO:0000313" key="2">
    <source>
        <dbReference type="EMBL" id="MBE9193372.1"/>
    </source>
</evidence>
<dbReference type="Proteomes" id="UP000651156">
    <property type="component" value="Unassembled WGS sequence"/>
</dbReference>
<protein>
    <submittedName>
        <fullName evidence="2">Transposase</fullName>
    </submittedName>
</protein>
<organism evidence="2 3">
    <name type="scientific">Gloeocapsopsis crepidinum LEGE 06123</name>
    <dbReference type="NCBI Taxonomy" id="588587"/>
    <lineage>
        <taxon>Bacteria</taxon>
        <taxon>Bacillati</taxon>
        <taxon>Cyanobacteriota</taxon>
        <taxon>Cyanophyceae</taxon>
        <taxon>Oscillatoriophycideae</taxon>
        <taxon>Chroococcales</taxon>
        <taxon>Chroococcaceae</taxon>
        <taxon>Gloeocapsopsis</taxon>
    </lineage>
</organism>